<name>A0A5P2UTZ5_9ACTN</name>
<protein>
    <submittedName>
        <fullName evidence="3">Uncharacterized protein</fullName>
    </submittedName>
</protein>
<proteinExistence type="predicted"/>
<dbReference type="Proteomes" id="UP000326831">
    <property type="component" value="Chromosome"/>
</dbReference>
<dbReference type="EMBL" id="CP023701">
    <property type="protein sequence ID" value="QEU82593.1"/>
    <property type="molecule type" value="Genomic_DNA"/>
</dbReference>
<accession>A0A5P2UTZ5</accession>
<dbReference type="RefSeq" id="WP_150521602.1">
    <property type="nucleotide sequence ID" value="NZ_CP023701.1"/>
</dbReference>
<evidence type="ECO:0000256" key="1">
    <source>
        <dbReference type="SAM" id="MobiDB-lite"/>
    </source>
</evidence>
<keyword evidence="4" id="KW-1185">Reference proteome</keyword>
<dbReference type="AlphaFoldDB" id="A0A5P2UTZ5"/>
<gene>
    <name evidence="3" type="ORF">CP968_34000</name>
</gene>
<feature type="region of interest" description="Disordered" evidence="1">
    <location>
        <begin position="26"/>
        <end position="97"/>
    </location>
</feature>
<evidence type="ECO:0000256" key="2">
    <source>
        <dbReference type="SAM" id="SignalP"/>
    </source>
</evidence>
<organism evidence="3 4">
    <name type="scientific">Streptomyces subrutilus</name>
    <dbReference type="NCBI Taxonomy" id="36818"/>
    <lineage>
        <taxon>Bacteria</taxon>
        <taxon>Bacillati</taxon>
        <taxon>Actinomycetota</taxon>
        <taxon>Actinomycetes</taxon>
        <taxon>Kitasatosporales</taxon>
        <taxon>Streptomycetaceae</taxon>
        <taxon>Streptomyces</taxon>
    </lineage>
</organism>
<keyword evidence="2" id="KW-0732">Signal</keyword>
<evidence type="ECO:0000313" key="4">
    <source>
        <dbReference type="Proteomes" id="UP000326831"/>
    </source>
</evidence>
<feature type="chain" id="PRO_5025051171" evidence="2">
    <location>
        <begin position="28"/>
        <end position="97"/>
    </location>
</feature>
<reference evidence="3 4" key="1">
    <citation type="submission" date="2017-09" db="EMBL/GenBank/DDBJ databases">
        <authorList>
            <person name="Lee N."/>
            <person name="Cho B.-K."/>
        </authorList>
    </citation>
    <scope>NUCLEOTIDE SEQUENCE [LARGE SCALE GENOMIC DNA]</scope>
    <source>
        <strain evidence="3 4">ATCC 27467</strain>
    </source>
</reference>
<dbReference type="KEGG" id="ssub:CP968_34000"/>
<feature type="signal peptide" evidence="2">
    <location>
        <begin position="1"/>
        <end position="27"/>
    </location>
</feature>
<evidence type="ECO:0000313" key="3">
    <source>
        <dbReference type="EMBL" id="QEU82593.1"/>
    </source>
</evidence>
<feature type="compositionally biased region" description="Low complexity" evidence="1">
    <location>
        <begin position="72"/>
        <end position="91"/>
    </location>
</feature>
<sequence>MRSIARIAAAAALAGAAVLAAAGAAGADEGGGRIDWPSPRPPGRRAGARPGGAGRPAAHRLAVTGRREPVCAAPAARAADAPTRAPAPARRAVMEGG</sequence>